<gene>
    <name evidence="2" type="ORF">TWF481_002268</name>
</gene>
<protein>
    <submittedName>
        <fullName evidence="2">Uncharacterized protein</fullName>
    </submittedName>
</protein>
<dbReference type="AlphaFoldDB" id="A0AAV9VTS7"/>
<accession>A0AAV9VTS7</accession>
<reference evidence="2 3" key="1">
    <citation type="submission" date="2023-08" db="EMBL/GenBank/DDBJ databases">
        <authorList>
            <person name="Palmer J.M."/>
        </authorList>
    </citation>
    <scope>NUCLEOTIDE SEQUENCE [LARGE SCALE GENOMIC DNA]</scope>
    <source>
        <strain evidence="2 3">TWF481</strain>
    </source>
</reference>
<organism evidence="2 3">
    <name type="scientific">Arthrobotrys musiformis</name>
    <dbReference type="NCBI Taxonomy" id="47236"/>
    <lineage>
        <taxon>Eukaryota</taxon>
        <taxon>Fungi</taxon>
        <taxon>Dikarya</taxon>
        <taxon>Ascomycota</taxon>
        <taxon>Pezizomycotina</taxon>
        <taxon>Orbiliomycetes</taxon>
        <taxon>Orbiliales</taxon>
        <taxon>Orbiliaceae</taxon>
        <taxon>Arthrobotrys</taxon>
    </lineage>
</organism>
<evidence type="ECO:0000313" key="2">
    <source>
        <dbReference type="EMBL" id="KAK6496243.1"/>
    </source>
</evidence>
<keyword evidence="1" id="KW-0732">Signal</keyword>
<dbReference type="Proteomes" id="UP001370758">
    <property type="component" value="Unassembled WGS sequence"/>
</dbReference>
<keyword evidence="3" id="KW-1185">Reference proteome</keyword>
<proteinExistence type="predicted"/>
<evidence type="ECO:0000313" key="3">
    <source>
        <dbReference type="Proteomes" id="UP001370758"/>
    </source>
</evidence>
<sequence length="69" mass="7646">MKAFTWQFLGFLLLLATVEAGCPPSAAVNCRTHCKSEDCEKFNITINKKDECICKCPCKGSEKKIMGKS</sequence>
<feature type="chain" id="PRO_5043541563" evidence="1">
    <location>
        <begin position="21"/>
        <end position="69"/>
    </location>
</feature>
<dbReference type="EMBL" id="JAVHJL010000011">
    <property type="protein sequence ID" value="KAK6496243.1"/>
    <property type="molecule type" value="Genomic_DNA"/>
</dbReference>
<feature type="signal peptide" evidence="1">
    <location>
        <begin position="1"/>
        <end position="20"/>
    </location>
</feature>
<name>A0AAV9VTS7_9PEZI</name>
<comment type="caution">
    <text evidence="2">The sequence shown here is derived from an EMBL/GenBank/DDBJ whole genome shotgun (WGS) entry which is preliminary data.</text>
</comment>
<evidence type="ECO:0000256" key="1">
    <source>
        <dbReference type="SAM" id="SignalP"/>
    </source>
</evidence>